<evidence type="ECO:0000313" key="1">
    <source>
        <dbReference type="EMBL" id="CAB4157933.1"/>
    </source>
</evidence>
<sequence length="84" mass="9679">MKLTLRIEFADGTHKDVLVSAADMVAFEDKFNVSIAKLDDPRIGWLLYLAWHSEKRRQQTTLEYEAWLDLVESVGATEDPKVQK</sequence>
<accession>A0A6J5NG86</accession>
<dbReference type="EMBL" id="LR796658">
    <property type="protein sequence ID" value="CAB4157933.1"/>
    <property type="molecule type" value="Genomic_DNA"/>
</dbReference>
<gene>
    <name evidence="1" type="ORF">UFOVP692_55</name>
</gene>
<protein>
    <submittedName>
        <fullName evidence="1">Uncharacterized protein</fullName>
    </submittedName>
</protein>
<proteinExistence type="predicted"/>
<name>A0A6J5NG86_9CAUD</name>
<reference evidence="1" key="1">
    <citation type="submission" date="2020-04" db="EMBL/GenBank/DDBJ databases">
        <authorList>
            <person name="Chiriac C."/>
            <person name="Salcher M."/>
            <person name="Ghai R."/>
            <person name="Kavagutti S V."/>
        </authorList>
    </citation>
    <scope>NUCLEOTIDE SEQUENCE</scope>
</reference>
<organism evidence="1">
    <name type="scientific">uncultured Caudovirales phage</name>
    <dbReference type="NCBI Taxonomy" id="2100421"/>
    <lineage>
        <taxon>Viruses</taxon>
        <taxon>Duplodnaviria</taxon>
        <taxon>Heunggongvirae</taxon>
        <taxon>Uroviricota</taxon>
        <taxon>Caudoviricetes</taxon>
        <taxon>Peduoviridae</taxon>
        <taxon>Maltschvirus</taxon>
        <taxon>Maltschvirus maltsch</taxon>
    </lineage>
</organism>